<feature type="domain" description="Allantoicase" evidence="3">
    <location>
        <begin position="210"/>
        <end position="360"/>
    </location>
</feature>
<reference evidence="5" key="1">
    <citation type="submission" date="2020-05" db="EMBL/GenBank/DDBJ databases">
        <title>Phylogenomic resolution of chytrid fungi.</title>
        <authorList>
            <person name="Stajich J.E."/>
            <person name="Amses K."/>
            <person name="Simmons R."/>
            <person name="Seto K."/>
            <person name="Myers J."/>
            <person name="Bonds A."/>
            <person name="Quandt C.A."/>
            <person name="Barry K."/>
            <person name="Liu P."/>
            <person name="Grigoriev I."/>
            <person name="Longcore J.E."/>
            <person name="James T.Y."/>
        </authorList>
    </citation>
    <scope>NUCLEOTIDE SEQUENCE</scope>
    <source>
        <strain evidence="5">JEL0513</strain>
    </source>
</reference>
<dbReference type="InterPro" id="IPR005164">
    <property type="entry name" value="Allantoicase"/>
</dbReference>
<gene>
    <name evidence="5" type="ORF">HK100_006553</name>
</gene>
<feature type="domain" description="Allantoicase" evidence="3">
    <location>
        <begin position="19"/>
        <end position="189"/>
    </location>
</feature>
<dbReference type="SUPFAM" id="SSF158694">
    <property type="entry name" value="UraD-Like"/>
    <property type="match status" value="1"/>
</dbReference>
<dbReference type="GO" id="GO:0000256">
    <property type="term" value="P:allantoin catabolic process"/>
    <property type="evidence" value="ECO:0007669"/>
    <property type="project" value="InterPro"/>
</dbReference>
<dbReference type="GO" id="GO:0006144">
    <property type="term" value="P:purine nucleobase metabolic process"/>
    <property type="evidence" value="ECO:0007669"/>
    <property type="project" value="UniProtKB-KW"/>
</dbReference>
<dbReference type="AlphaFoldDB" id="A0AAD5T5R0"/>
<dbReference type="EMBL" id="JADGJH010000304">
    <property type="protein sequence ID" value="KAJ3131281.1"/>
    <property type="molecule type" value="Genomic_DNA"/>
</dbReference>
<name>A0AAD5T5R0_9FUNG</name>
<organism evidence="5 6">
    <name type="scientific">Physocladia obscura</name>
    <dbReference type="NCBI Taxonomy" id="109957"/>
    <lineage>
        <taxon>Eukaryota</taxon>
        <taxon>Fungi</taxon>
        <taxon>Fungi incertae sedis</taxon>
        <taxon>Chytridiomycota</taxon>
        <taxon>Chytridiomycota incertae sedis</taxon>
        <taxon>Chytridiomycetes</taxon>
        <taxon>Chytridiales</taxon>
        <taxon>Chytriomycetaceae</taxon>
        <taxon>Physocladia</taxon>
    </lineage>
</organism>
<dbReference type="Proteomes" id="UP001211907">
    <property type="component" value="Unassembled WGS sequence"/>
</dbReference>
<evidence type="ECO:0000256" key="2">
    <source>
        <dbReference type="ARBA" id="ARBA00022631"/>
    </source>
</evidence>
<dbReference type="Gene3D" id="2.60.120.260">
    <property type="entry name" value="Galactose-binding domain-like"/>
    <property type="match status" value="2"/>
</dbReference>
<keyword evidence="6" id="KW-1185">Reference proteome</keyword>
<evidence type="ECO:0008006" key="7">
    <source>
        <dbReference type="Google" id="ProtNLM"/>
    </source>
</evidence>
<evidence type="ECO:0000313" key="6">
    <source>
        <dbReference type="Proteomes" id="UP001211907"/>
    </source>
</evidence>
<dbReference type="PANTHER" id="PTHR12045:SF3">
    <property type="entry name" value="INACTIVE ALLANTOICASE-RELATED"/>
    <property type="match status" value="1"/>
</dbReference>
<dbReference type="InterPro" id="IPR008979">
    <property type="entry name" value="Galactose-bd-like_sf"/>
</dbReference>
<evidence type="ECO:0000256" key="1">
    <source>
        <dbReference type="ARBA" id="ARBA00009242"/>
    </source>
</evidence>
<dbReference type="HAMAP" id="MF_00813">
    <property type="entry name" value="Allantoicase"/>
    <property type="match status" value="1"/>
</dbReference>
<evidence type="ECO:0000259" key="4">
    <source>
        <dbReference type="Pfam" id="PF09349"/>
    </source>
</evidence>
<dbReference type="InterPro" id="IPR036778">
    <property type="entry name" value="OHCU_decarboxylase_sf"/>
</dbReference>
<dbReference type="PANTHER" id="PTHR12045">
    <property type="entry name" value="ALLANTOICASE"/>
    <property type="match status" value="1"/>
</dbReference>
<comment type="similarity">
    <text evidence="1">Belongs to the allantoicase family.</text>
</comment>
<accession>A0AAD5T5R0</accession>
<dbReference type="SUPFAM" id="SSF49785">
    <property type="entry name" value="Galactose-binding domain-like"/>
    <property type="match status" value="2"/>
</dbReference>
<proteinExistence type="inferred from homology"/>
<dbReference type="Pfam" id="PF03561">
    <property type="entry name" value="Allantoicase"/>
    <property type="match status" value="2"/>
</dbReference>
<keyword evidence="2" id="KW-0659">Purine metabolism</keyword>
<sequence length="532" mass="59791">MTEIKDNPFTNLVDLAANGNILFATDDFFQVAEHLILKEEPVWDEKKFTLYGKWMDGWETRRKRVEGHDWSIIKLGLSGTISGFHIDTAFFTGNQTLRISIQAACFDQDLPLIRRSELGTCATAQEQAAADLVKSDVWEEVLPIFPLRPGYPGERHHYFRINSSKRWTHLRVNYFPDGGVARLRVYGTVVKNFSDASFSGVVDLLAVENGAVPVAVSNSHYGTPFHIISNTESAGMYDGWETARNPKRPPIFVKGADGHLIIPGAEWAIFRVCFPCGGIPDKIIVDTAHFRGNYPESILIEGCNIKGLELPHWIPLVPRICCEGNKKHEFTISYQQPITHVKLTVFPDGGIARFRVWGKKVSNNLPNQPSKLHFPKAEFVKALSLLFETAKPLVEYLFSTQPFTDIWHLISTAEDALAGRLAATLTETELVEIMNAHPRIGAPKQELSVASLKEQSHGGISVDPETLKALLQINEEYEAKFGFRLVEFVNGRTRKELIPVLQKRLDEGVRESELKYGLQAIVDIARDRLGKY</sequence>
<dbReference type="InterPro" id="IPR018020">
    <property type="entry name" value="OHCU_decarboxylase"/>
</dbReference>
<dbReference type="InterPro" id="IPR015908">
    <property type="entry name" value="Allantoicase_dom"/>
</dbReference>
<evidence type="ECO:0000313" key="5">
    <source>
        <dbReference type="EMBL" id="KAJ3131281.1"/>
    </source>
</evidence>
<dbReference type="Pfam" id="PF09349">
    <property type="entry name" value="OHCU_decarbox"/>
    <property type="match status" value="1"/>
</dbReference>
<dbReference type="Gene3D" id="1.10.3330.10">
    <property type="entry name" value="Oxo-4-hydroxy-4-carboxy-5-ureidoimidazoline decarboxylase"/>
    <property type="match status" value="1"/>
</dbReference>
<comment type="caution">
    <text evidence="5">The sequence shown here is derived from an EMBL/GenBank/DDBJ whole genome shotgun (WGS) entry which is preliminary data.</text>
</comment>
<feature type="domain" description="Oxo-4-hydroxy-4-carboxy-5-ureidoimidazoline decarboxylase" evidence="4">
    <location>
        <begin position="375"/>
        <end position="529"/>
    </location>
</feature>
<dbReference type="NCBIfam" id="TIGR02961">
    <property type="entry name" value="allantoicase"/>
    <property type="match status" value="1"/>
</dbReference>
<dbReference type="GO" id="GO:0004037">
    <property type="term" value="F:allantoicase activity"/>
    <property type="evidence" value="ECO:0007669"/>
    <property type="project" value="InterPro"/>
</dbReference>
<protein>
    <recommendedName>
        <fullName evidence="7">Allantoicase</fullName>
    </recommendedName>
</protein>
<evidence type="ECO:0000259" key="3">
    <source>
        <dbReference type="Pfam" id="PF03561"/>
    </source>
</evidence>